<reference evidence="1" key="1">
    <citation type="submission" date="2020-05" db="EMBL/GenBank/DDBJ databases">
        <authorList>
            <person name="Chiriac C."/>
            <person name="Salcher M."/>
            <person name="Ghai R."/>
            <person name="Kavagutti S V."/>
        </authorList>
    </citation>
    <scope>NUCLEOTIDE SEQUENCE</scope>
</reference>
<name>A0A6J5Q7G4_9CAUD</name>
<organism evidence="1">
    <name type="scientific">uncultured Caudovirales phage</name>
    <dbReference type="NCBI Taxonomy" id="2100421"/>
    <lineage>
        <taxon>Viruses</taxon>
        <taxon>Duplodnaviria</taxon>
        <taxon>Heunggongvirae</taxon>
        <taxon>Uroviricota</taxon>
        <taxon>Caudoviricetes</taxon>
        <taxon>Peduoviridae</taxon>
        <taxon>Maltschvirus</taxon>
        <taxon>Maltschvirus maltsch</taxon>
    </lineage>
</organism>
<sequence>MAGRDITEGRGSATANIGRSIAVDLGIVSSTSVWQNTTESYDVAVGGLPFFYAIADDRPYIRQTAPFNKQQSDISAEPGEQSLTGWWLRSQSSFHNGTGIKFYDPSAGETVTHRFADSQNIDVWTKGQATLLKESTNTAVSSGIYKLISAMSGTTNVVVGYIPGSTTIKSFDSTGTPVTTYTPTGLGNILDGAVCTDGTRLFVADNDHIYTGPINAASAGWTEYYVTGTRATLAWVKQRLVGAIENKIYELTGATGSALALPATPTYTHPNTAWIWSSISEGGAAIYAAGYAGGNGAIYKFTLDTTGLMPTLSSGVIAAQLPSGEYPLKIESYLGYMLIGTNKGVRVATVESDGSLSYGPLVIEESNGVRDFAFRDRFVWVTGAVGGYAGLYRIDLGAEITTSSESLYRQTLRFAYATDTFLSDVTGYATSVDFVGNSDQIAFTTSGSNGIAIQSTTVLATTGYLTTGKIRYGTLEPKNFKRLIARGNFQTGDFTLASVATGTDGTETVYDHISYNSGVNPVEVTTSVPQTAQEFLAYKFTLTRDTTTTSSGPTFKGYQAKATIATPRRRVIKFPAYCFDIETDRFNTVVGYEGRAFDRIRLLEQIEQSGDVLTWQDLTTGESQQAVIEEVTFTRMTPPDRRFDGFGGILQITVRTV</sequence>
<dbReference type="SUPFAM" id="SSF75011">
    <property type="entry name" value="3-carboxy-cis,cis-mucoante lactonizing enzyme"/>
    <property type="match status" value="1"/>
</dbReference>
<accession>A0A6J5Q7G4</accession>
<protein>
    <submittedName>
        <fullName evidence="1">Uncharacterized protein</fullName>
    </submittedName>
</protein>
<proteinExistence type="predicted"/>
<gene>
    <name evidence="1" type="ORF">UFOVP999_56</name>
</gene>
<evidence type="ECO:0000313" key="1">
    <source>
        <dbReference type="EMBL" id="CAB4177428.1"/>
    </source>
</evidence>
<dbReference type="EMBL" id="LR796947">
    <property type="protein sequence ID" value="CAB4177428.1"/>
    <property type="molecule type" value="Genomic_DNA"/>
</dbReference>